<gene>
    <name evidence="1" type="ORF">OM074_00990</name>
</gene>
<reference evidence="1" key="1">
    <citation type="submission" date="2022-10" db="EMBL/GenBank/DDBJ databases">
        <authorList>
            <person name="Yu W.X."/>
        </authorList>
    </citation>
    <scope>NUCLEOTIDE SEQUENCE</scope>
    <source>
        <strain evidence="1">D04</strain>
    </source>
</reference>
<evidence type="ECO:0000313" key="2">
    <source>
        <dbReference type="Proteomes" id="UP001207408"/>
    </source>
</evidence>
<organism evidence="1 2">
    <name type="scientific">Plebeiibacterium marinum</name>
    <dbReference type="NCBI Taxonomy" id="2992111"/>
    <lineage>
        <taxon>Bacteria</taxon>
        <taxon>Pseudomonadati</taxon>
        <taxon>Bacteroidota</taxon>
        <taxon>Bacteroidia</taxon>
        <taxon>Marinilabiliales</taxon>
        <taxon>Marinilabiliaceae</taxon>
        <taxon>Plebeiibacterium</taxon>
    </lineage>
</organism>
<dbReference type="Proteomes" id="UP001207408">
    <property type="component" value="Unassembled WGS sequence"/>
</dbReference>
<comment type="caution">
    <text evidence="1">The sequence shown here is derived from an EMBL/GenBank/DDBJ whole genome shotgun (WGS) entry which is preliminary data.</text>
</comment>
<proteinExistence type="predicted"/>
<dbReference type="RefSeq" id="WP_301197398.1">
    <property type="nucleotide sequence ID" value="NZ_JAPDPI010000001.1"/>
</dbReference>
<dbReference type="InterPro" id="IPR013320">
    <property type="entry name" value="ConA-like_dom_sf"/>
</dbReference>
<dbReference type="GO" id="GO:0004553">
    <property type="term" value="F:hydrolase activity, hydrolyzing O-glycosyl compounds"/>
    <property type="evidence" value="ECO:0007669"/>
    <property type="project" value="UniProtKB-ARBA"/>
</dbReference>
<dbReference type="SUPFAM" id="SSF49899">
    <property type="entry name" value="Concanavalin A-like lectins/glucanases"/>
    <property type="match status" value="1"/>
</dbReference>
<accession>A0AAE3SJB5</accession>
<name>A0AAE3SJB5_9BACT</name>
<evidence type="ECO:0000313" key="1">
    <source>
        <dbReference type="EMBL" id="MCW3804175.1"/>
    </source>
</evidence>
<protein>
    <submittedName>
        <fullName evidence="1">Glycoside hydrolase family 16 protein</fullName>
    </submittedName>
</protein>
<dbReference type="CDD" id="cd00413">
    <property type="entry name" value="Glyco_hydrolase_16"/>
    <property type="match status" value="1"/>
</dbReference>
<keyword evidence="1" id="KW-0378">Hydrolase</keyword>
<dbReference type="AlphaFoldDB" id="A0AAE3SJB5"/>
<dbReference type="GO" id="GO:0005975">
    <property type="term" value="P:carbohydrate metabolic process"/>
    <property type="evidence" value="ECO:0007669"/>
    <property type="project" value="UniProtKB-ARBA"/>
</dbReference>
<sequence length="237" mass="27821">MRLLYLIIIFTSCFAVIKSQNKEEIYFSGFEWINKISPDPTGPGNNIFGTHPKNVTLDNNGNVTLRIRRNSSCAEIFSKPIFKEGRYETTIVTNTKTFHPYMVFGIFLYDHSAAPHYNEIDIEYSLWGRNENKNMQYAVHTNSGTKVHRFSFKKKKTVIKHIIDITNDSIHFKSTVYEKAHNRLLTLSEISYPRPEEFAFNKTRFHFNLWLMNKDIKVVSHFPKVKILDFNYHPSTK</sequence>
<keyword evidence="2" id="KW-1185">Reference proteome</keyword>
<dbReference type="Gene3D" id="2.60.120.200">
    <property type="match status" value="1"/>
</dbReference>
<dbReference type="EMBL" id="JAPDPI010000001">
    <property type="protein sequence ID" value="MCW3804175.1"/>
    <property type="molecule type" value="Genomic_DNA"/>
</dbReference>